<dbReference type="InterPro" id="IPR052471">
    <property type="entry name" value="PBI_I9"/>
</dbReference>
<dbReference type="PANTHER" id="PTHR28288">
    <property type="entry name" value="PROTEASE B INHIBITOR 2"/>
    <property type="match status" value="1"/>
</dbReference>
<evidence type="ECO:0000256" key="2">
    <source>
        <dbReference type="SAM" id="SignalP"/>
    </source>
</evidence>
<dbReference type="GO" id="GO:0004866">
    <property type="term" value="F:endopeptidase inhibitor activity"/>
    <property type="evidence" value="ECO:0007669"/>
    <property type="project" value="TreeGrafter"/>
</dbReference>
<evidence type="ECO:0000256" key="1">
    <source>
        <dbReference type="ARBA" id="ARBA00038069"/>
    </source>
</evidence>
<feature type="chain" id="PRO_5040357390" evidence="2">
    <location>
        <begin position="18"/>
        <end position="99"/>
    </location>
</feature>
<dbReference type="PANTHER" id="PTHR28288:SF1">
    <property type="entry name" value="INHIBITOR I9 DOMAIN-CONTAINING PROTEIN"/>
    <property type="match status" value="1"/>
</dbReference>
<dbReference type="Proteomes" id="UP000824998">
    <property type="component" value="Unassembled WGS sequence"/>
</dbReference>
<dbReference type="OrthoDB" id="3888684at2759"/>
<keyword evidence="2" id="KW-0732">Signal</keyword>
<dbReference type="GO" id="GO:0042144">
    <property type="term" value="P:vacuole fusion, non-autophagic"/>
    <property type="evidence" value="ECO:0007669"/>
    <property type="project" value="TreeGrafter"/>
</dbReference>
<keyword evidence="4" id="KW-1185">Reference proteome</keyword>
<dbReference type="FunFam" id="3.30.70.80:FF:000005">
    <property type="entry name" value="Proteinase inhibitor I2B"/>
    <property type="match status" value="1"/>
</dbReference>
<organism evidence="3 4">
    <name type="scientific">Amylocarpus encephaloides</name>
    <dbReference type="NCBI Taxonomy" id="45428"/>
    <lineage>
        <taxon>Eukaryota</taxon>
        <taxon>Fungi</taxon>
        <taxon>Dikarya</taxon>
        <taxon>Ascomycota</taxon>
        <taxon>Pezizomycotina</taxon>
        <taxon>Leotiomycetes</taxon>
        <taxon>Helotiales</taxon>
        <taxon>Helotiales incertae sedis</taxon>
        <taxon>Amylocarpus</taxon>
    </lineage>
</organism>
<evidence type="ECO:0000313" key="3">
    <source>
        <dbReference type="EMBL" id="KAG9231018.1"/>
    </source>
</evidence>
<sequence>MKFSILPALVLASVALGATVPQKAVIVSYPDETPDDVVKQAMTAITDAGGVIIHEYRLIKGFAAKAPAKILQQVQTWGNDYNAVIEEDQMVSVAGSVAD</sequence>
<name>A0A9P7YDH7_9HELO</name>
<dbReference type="Gene3D" id="3.30.70.80">
    <property type="entry name" value="Peptidase S8 propeptide/proteinase inhibitor I9"/>
    <property type="match status" value="1"/>
</dbReference>
<dbReference type="InterPro" id="IPR037045">
    <property type="entry name" value="S8pro/Inhibitor_I9_sf"/>
</dbReference>
<feature type="signal peptide" evidence="2">
    <location>
        <begin position="1"/>
        <end position="17"/>
    </location>
</feature>
<comment type="caution">
    <text evidence="3">The sequence shown here is derived from an EMBL/GenBank/DDBJ whole genome shotgun (WGS) entry which is preliminary data.</text>
</comment>
<reference evidence="3" key="1">
    <citation type="journal article" date="2021" name="IMA Fungus">
        <title>Genomic characterization of three marine fungi, including Emericellopsis atlantica sp. nov. with signatures of a generalist lifestyle and marine biomass degradation.</title>
        <authorList>
            <person name="Hagestad O.C."/>
            <person name="Hou L."/>
            <person name="Andersen J.H."/>
            <person name="Hansen E.H."/>
            <person name="Altermark B."/>
            <person name="Li C."/>
            <person name="Kuhnert E."/>
            <person name="Cox R.J."/>
            <person name="Crous P.W."/>
            <person name="Spatafora J.W."/>
            <person name="Lail K."/>
            <person name="Amirebrahimi M."/>
            <person name="Lipzen A."/>
            <person name="Pangilinan J."/>
            <person name="Andreopoulos W."/>
            <person name="Hayes R.D."/>
            <person name="Ng V."/>
            <person name="Grigoriev I.V."/>
            <person name="Jackson S.A."/>
            <person name="Sutton T.D.S."/>
            <person name="Dobson A.D.W."/>
            <person name="Rama T."/>
        </authorList>
    </citation>
    <scope>NUCLEOTIDE SEQUENCE</scope>
    <source>
        <strain evidence="3">TRa018bII</strain>
    </source>
</reference>
<dbReference type="EMBL" id="MU251629">
    <property type="protein sequence ID" value="KAG9231018.1"/>
    <property type="molecule type" value="Genomic_DNA"/>
</dbReference>
<gene>
    <name evidence="3" type="ORF">BJ875DRAFT_134185</name>
</gene>
<dbReference type="AlphaFoldDB" id="A0A9P7YDH7"/>
<comment type="similarity">
    <text evidence="1">Belongs to the protease inhibitor I9 family.</text>
</comment>
<dbReference type="SUPFAM" id="SSF54897">
    <property type="entry name" value="Protease propeptides/inhibitors"/>
    <property type="match status" value="1"/>
</dbReference>
<evidence type="ECO:0000313" key="4">
    <source>
        <dbReference type="Proteomes" id="UP000824998"/>
    </source>
</evidence>
<proteinExistence type="inferred from homology"/>
<protein>
    <submittedName>
        <fullName evidence="3">Uncharacterized protein</fullName>
    </submittedName>
</protein>
<accession>A0A9P7YDH7</accession>